<dbReference type="InterPro" id="IPR057670">
    <property type="entry name" value="SH3_retrovirus"/>
</dbReference>
<keyword evidence="2" id="KW-0479">Metal-binding</keyword>
<dbReference type="EMBL" id="JBBNAF010000003">
    <property type="protein sequence ID" value="KAK9161425.1"/>
    <property type="molecule type" value="Genomic_DNA"/>
</dbReference>
<dbReference type="Proteomes" id="UP001420932">
    <property type="component" value="Unassembled WGS sequence"/>
</dbReference>
<evidence type="ECO:0000256" key="1">
    <source>
        <dbReference type="ARBA" id="ARBA00022670"/>
    </source>
</evidence>
<feature type="domain" description="Integrase catalytic" evidence="6">
    <location>
        <begin position="535"/>
        <end position="710"/>
    </location>
</feature>
<organism evidence="7 8">
    <name type="scientific">Stephania yunnanensis</name>
    <dbReference type="NCBI Taxonomy" id="152371"/>
    <lineage>
        <taxon>Eukaryota</taxon>
        <taxon>Viridiplantae</taxon>
        <taxon>Streptophyta</taxon>
        <taxon>Embryophyta</taxon>
        <taxon>Tracheophyta</taxon>
        <taxon>Spermatophyta</taxon>
        <taxon>Magnoliopsida</taxon>
        <taxon>Ranunculales</taxon>
        <taxon>Menispermaceae</taxon>
        <taxon>Menispermoideae</taxon>
        <taxon>Cissampelideae</taxon>
        <taxon>Stephania</taxon>
    </lineage>
</organism>
<dbReference type="InterPro" id="IPR043502">
    <property type="entry name" value="DNA/RNA_pol_sf"/>
</dbReference>
<keyword evidence="1" id="KW-0645">Protease</keyword>
<dbReference type="GO" id="GO:0004190">
    <property type="term" value="F:aspartic-type endopeptidase activity"/>
    <property type="evidence" value="ECO:0007669"/>
    <property type="project" value="UniProtKB-KW"/>
</dbReference>
<feature type="compositionally biased region" description="Low complexity" evidence="5">
    <location>
        <begin position="262"/>
        <end position="272"/>
    </location>
</feature>
<dbReference type="Pfam" id="PF25597">
    <property type="entry name" value="SH3_retrovirus"/>
    <property type="match status" value="1"/>
</dbReference>
<evidence type="ECO:0000313" key="7">
    <source>
        <dbReference type="EMBL" id="KAK9161425.1"/>
    </source>
</evidence>
<dbReference type="GO" id="GO:0003676">
    <property type="term" value="F:nucleic acid binding"/>
    <property type="evidence" value="ECO:0007669"/>
    <property type="project" value="InterPro"/>
</dbReference>
<dbReference type="PANTHER" id="PTHR42648:SF26">
    <property type="entry name" value="INTEGRASE CATALYTIC DOMAIN-CONTAINING PROTEIN"/>
    <property type="match status" value="1"/>
</dbReference>
<dbReference type="InterPro" id="IPR013103">
    <property type="entry name" value="RVT_2"/>
</dbReference>
<dbReference type="InterPro" id="IPR001584">
    <property type="entry name" value="Integrase_cat-core"/>
</dbReference>
<dbReference type="SUPFAM" id="SSF56672">
    <property type="entry name" value="DNA/RNA polymerases"/>
    <property type="match status" value="1"/>
</dbReference>
<keyword evidence="3" id="KW-0064">Aspartyl protease</keyword>
<dbReference type="Gene3D" id="3.30.420.10">
    <property type="entry name" value="Ribonuclease H-like superfamily/Ribonuclease H"/>
    <property type="match status" value="1"/>
</dbReference>
<dbReference type="PANTHER" id="PTHR42648">
    <property type="entry name" value="TRANSPOSASE, PUTATIVE-RELATED"/>
    <property type="match status" value="1"/>
</dbReference>
<feature type="region of interest" description="Disordered" evidence="5">
    <location>
        <begin position="811"/>
        <end position="845"/>
    </location>
</feature>
<dbReference type="InterPro" id="IPR054722">
    <property type="entry name" value="PolX-like_BBD"/>
</dbReference>
<dbReference type="InterPro" id="IPR036397">
    <property type="entry name" value="RNaseH_sf"/>
</dbReference>
<sequence length="1225" mass="136299">MTNRSGVMEQGSPSSGFVSGGTSGLNSGTPFGSSLSQFVTIKLDGTNFLLWKSIVVPAIQGFDLDGHLFGSLEIPDKFLTDGLPNPEYKIWFSRDRFLLGWLINAMMPDTAMQIIGNTPKQTANELWKEIETYYGSNNRVHVQSLKKALHTTRKGAMKMREYLSKMKCISDNLAIAGSVVSTDDLISSVLIGLDRDYLPITTFLQGRCDLQWQELYSTLIGFEETLDQYNVISDVNALVLQDSPSANAAEIKNSSTKVNVQNWNSNGNRANGGSRGRGTGRFRGRGGFKSSSSNSKPTCQICGKFGHSAAVCYYRADMKYMGSQTGSSPLPQMRLFTPQSHTPSSFFTASEAGHDGSWYMDSGATSHVTGDSSQMLNTSTYSGNQSLMVGNGQLLKITGTGSACIPSVGSTLSFHNTLCVPSIKKNLLSVSQLTRDNNVLIEFHPHVCFVKDLQTNEILLHGTVQNGLYRISGPPAQLPSSHAALFVSNKSLSSLWHSRLGHPAQKTLQQVMHQKLHLPFSSITDLCQSCPLGKSHALPFHSSSRMSNNVLDLIHTDLWGPAPITSPSGFNYYIHFIDDSTRFTWLYPLKLKSDALNAFMHFKSMVENQFSSTIKRVQSDWGGEYRSFKSVLDECGIIFQHPCPHTHAQNGRAERKHRHIVEMSLTLLAHSKVPLKYWWDACSTAAFLINRLPTKVLHGMSPFEKLFHESPDYTLLRVFGCACFPYLRPYNAHKYQFRSEKCIFLGYSSQHKGYKCLSPSGRIYITRNVVFHENEFPYDSLFADKLPTTTSNSPELPTSFPLLVPHQPLLSSGSSSSSSDLNGVPASVEGTPPVVVDSRTDVDPQNIHPMITRAKDGISLRKVFLSTTSTHEHDLPASVAAALQIPHWKAAMDQEYHALMKNGTWSLVPSAPSQNVVGNKWIFSVKRNSDGSINRYKARLVAKGFKQVPGIDFDETYSPVVKASTIRVILSLAVHFGWPLRQIDINNAFLNGQLVEEVYTNQPMGFVDPSQPNAVCRLHKALYGLRQAPRAWFDQLKSTLLSWGFHNSKADSSLFIYHHEQVVLYVLVYVDDIIITGSNQSSIQSFINKLNGKFALKDIGDLNLFLGMEVHRTAKGLYLTQTAYIHQLLKKGGMSHAKPIATPFAVGKLLYKDGSASFHDKTLYRSLLGGLQYLVNTRPDIAYIVNTLSQFQQSPTVLHWQALKRVLRYLKGNLWQVMLYFWALI</sequence>
<dbReference type="InterPro" id="IPR012337">
    <property type="entry name" value="RNaseH-like_sf"/>
</dbReference>
<name>A0AAP0PZL5_9MAGN</name>
<keyword evidence="4" id="KW-0378">Hydrolase</keyword>
<dbReference type="GO" id="GO:0015074">
    <property type="term" value="P:DNA integration"/>
    <property type="evidence" value="ECO:0007669"/>
    <property type="project" value="InterPro"/>
</dbReference>
<proteinExistence type="predicted"/>
<dbReference type="GO" id="GO:0006508">
    <property type="term" value="P:proteolysis"/>
    <property type="evidence" value="ECO:0007669"/>
    <property type="project" value="UniProtKB-KW"/>
</dbReference>
<evidence type="ECO:0000256" key="2">
    <source>
        <dbReference type="ARBA" id="ARBA00022723"/>
    </source>
</evidence>
<accession>A0AAP0PZL5</accession>
<evidence type="ECO:0000256" key="4">
    <source>
        <dbReference type="ARBA" id="ARBA00022801"/>
    </source>
</evidence>
<evidence type="ECO:0000256" key="3">
    <source>
        <dbReference type="ARBA" id="ARBA00022750"/>
    </source>
</evidence>
<gene>
    <name evidence="7" type="ORF">Syun_007766</name>
</gene>
<dbReference type="PROSITE" id="PS50994">
    <property type="entry name" value="INTEGRASE"/>
    <property type="match status" value="1"/>
</dbReference>
<keyword evidence="8" id="KW-1185">Reference proteome</keyword>
<dbReference type="InterPro" id="IPR025724">
    <property type="entry name" value="GAG-pre-integrase_dom"/>
</dbReference>
<dbReference type="Pfam" id="PF13976">
    <property type="entry name" value="gag_pre-integrs"/>
    <property type="match status" value="1"/>
</dbReference>
<dbReference type="Pfam" id="PF14223">
    <property type="entry name" value="Retrotran_gag_2"/>
    <property type="match status" value="1"/>
</dbReference>
<comment type="caution">
    <text evidence="7">The sequence shown here is derived from an EMBL/GenBank/DDBJ whole genome shotgun (WGS) entry which is preliminary data.</text>
</comment>
<evidence type="ECO:0000259" key="6">
    <source>
        <dbReference type="PROSITE" id="PS50994"/>
    </source>
</evidence>
<dbReference type="Pfam" id="PF07727">
    <property type="entry name" value="RVT_2"/>
    <property type="match status" value="1"/>
</dbReference>
<dbReference type="InterPro" id="IPR039537">
    <property type="entry name" value="Retrotran_Ty1/copia-like"/>
</dbReference>
<feature type="region of interest" description="Disordered" evidence="5">
    <location>
        <begin position="261"/>
        <end position="296"/>
    </location>
</feature>
<dbReference type="AlphaFoldDB" id="A0AAP0PZL5"/>
<dbReference type="Pfam" id="PF22936">
    <property type="entry name" value="Pol_BBD"/>
    <property type="match status" value="1"/>
</dbReference>
<evidence type="ECO:0000256" key="5">
    <source>
        <dbReference type="SAM" id="MobiDB-lite"/>
    </source>
</evidence>
<reference evidence="7 8" key="1">
    <citation type="submission" date="2024-01" db="EMBL/GenBank/DDBJ databases">
        <title>Genome assemblies of Stephania.</title>
        <authorList>
            <person name="Yang L."/>
        </authorList>
    </citation>
    <scope>NUCLEOTIDE SEQUENCE [LARGE SCALE GENOMIC DNA]</scope>
    <source>
        <strain evidence="7">YNDBR</strain>
        <tissue evidence="7">Leaf</tissue>
    </source>
</reference>
<dbReference type="SUPFAM" id="SSF53098">
    <property type="entry name" value="Ribonuclease H-like"/>
    <property type="match status" value="1"/>
</dbReference>
<evidence type="ECO:0000313" key="8">
    <source>
        <dbReference type="Proteomes" id="UP001420932"/>
    </source>
</evidence>
<dbReference type="GO" id="GO:0046872">
    <property type="term" value="F:metal ion binding"/>
    <property type="evidence" value="ECO:0007669"/>
    <property type="project" value="UniProtKB-KW"/>
</dbReference>
<protein>
    <recommendedName>
        <fullName evidence="6">Integrase catalytic domain-containing protein</fullName>
    </recommendedName>
</protein>